<proteinExistence type="inferred from homology"/>
<evidence type="ECO:0000313" key="10">
    <source>
        <dbReference type="EMBL" id="WGM07707.1"/>
    </source>
</evidence>
<evidence type="ECO:0000256" key="8">
    <source>
        <dbReference type="SAM" id="Phobius"/>
    </source>
</evidence>
<dbReference type="PANTHER" id="PTHR38459:SF1">
    <property type="entry name" value="PROPHAGE BACTOPRENOL-LINKED GLUCOSE TRANSLOCASE HOMOLOG"/>
    <property type="match status" value="1"/>
</dbReference>
<keyword evidence="2 7" id="KW-0813">Transport</keyword>
<evidence type="ECO:0000313" key="11">
    <source>
        <dbReference type="Proteomes" id="UP001177592"/>
    </source>
</evidence>
<keyword evidence="5 8" id="KW-0472">Membrane</keyword>
<evidence type="ECO:0000256" key="5">
    <source>
        <dbReference type="ARBA" id="ARBA00023136"/>
    </source>
</evidence>
<dbReference type="EMBL" id="CP123523">
    <property type="protein sequence ID" value="WGM07707.1"/>
    <property type="molecule type" value="Genomic_DNA"/>
</dbReference>
<comment type="function">
    <text evidence="6 7">Involved in O antigen modification. Involved in the translocation of bactoprenol-linked glucose across the cytoplasmic membrane.</text>
</comment>
<dbReference type="PANTHER" id="PTHR38459">
    <property type="entry name" value="PROPHAGE BACTOPRENOL-LINKED GLUCOSE TRANSLOCASE HOMOLOG"/>
    <property type="match status" value="1"/>
</dbReference>
<evidence type="ECO:0000256" key="1">
    <source>
        <dbReference type="ARBA" id="ARBA00004141"/>
    </source>
</evidence>
<dbReference type="PIRSF" id="PIRSF006298">
    <property type="entry name" value="GtrA_prd"/>
    <property type="match status" value="1"/>
</dbReference>
<name>A0ABY8NTQ3_9GAMM</name>
<keyword evidence="4 8" id="KW-1133">Transmembrane helix</keyword>
<gene>
    <name evidence="10" type="ORF">QE258_06840</name>
</gene>
<feature type="transmembrane region" description="Helical" evidence="8">
    <location>
        <begin position="88"/>
        <end position="110"/>
    </location>
</feature>
<evidence type="ECO:0000256" key="4">
    <source>
        <dbReference type="ARBA" id="ARBA00022989"/>
    </source>
</evidence>
<sequence>MVTHFTKYFSIGIINTLIHWIIFAIIISITDIPQAYANLMAFLVSVTFSFFANAKFTFKKEATSGKYTVFTSFMGMMSYLIGCFSDKLNIHPVITILTFSAISLILGFLYSKFVVFKGIE</sequence>
<comment type="subcellular location">
    <subcellularLocation>
        <location evidence="1">Membrane</location>
        <topology evidence="1">Multi-pass membrane protein</topology>
    </subcellularLocation>
</comment>
<evidence type="ECO:0000256" key="3">
    <source>
        <dbReference type="ARBA" id="ARBA00022692"/>
    </source>
</evidence>
<feature type="transmembrane region" description="Helical" evidence="8">
    <location>
        <begin position="64"/>
        <end position="82"/>
    </location>
</feature>
<keyword evidence="11" id="KW-1185">Reference proteome</keyword>
<feature type="transmembrane region" description="Helical" evidence="8">
    <location>
        <begin position="7"/>
        <end position="29"/>
    </location>
</feature>
<feature type="transmembrane region" description="Helical" evidence="8">
    <location>
        <begin position="35"/>
        <end position="52"/>
    </location>
</feature>
<feature type="domain" description="GtrA/DPMS transmembrane" evidence="9">
    <location>
        <begin position="7"/>
        <end position="116"/>
    </location>
</feature>
<organism evidence="10 11">
    <name type="scientific">Arsenophonus nasoniae</name>
    <name type="common">son-killer infecting Nasonia vitripennis</name>
    <dbReference type="NCBI Taxonomy" id="638"/>
    <lineage>
        <taxon>Bacteria</taxon>
        <taxon>Pseudomonadati</taxon>
        <taxon>Pseudomonadota</taxon>
        <taxon>Gammaproteobacteria</taxon>
        <taxon>Enterobacterales</taxon>
        <taxon>Morganellaceae</taxon>
        <taxon>Arsenophonus</taxon>
    </lineage>
</organism>
<dbReference type="InterPro" id="IPR051401">
    <property type="entry name" value="GtrA_CellWall_Glycosyl"/>
</dbReference>
<dbReference type="GeneID" id="96876665"/>
<dbReference type="Proteomes" id="UP001177592">
    <property type="component" value="Chromosome"/>
</dbReference>
<keyword evidence="3 8" id="KW-0812">Transmembrane</keyword>
<accession>A0ABY8NTQ3</accession>
<reference evidence="10" key="1">
    <citation type="submission" date="2023-04" db="EMBL/GenBank/DDBJ databases">
        <title>Genome dynamics across the evolutionary transition to endosymbiosis.</title>
        <authorList>
            <person name="Siozios S."/>
            <person name="Nadal-Jimenez P."/>
            <person name="Azagi T."/>
            <person name="Sprong H."/>
            <person name="Frost C.L."/>
            <person name="Parratt S.R."/>
            <person name="Taylor G."/>
            <person name="Brettell L."/>
            <person name="Lew K.C."/>
            <person name="Croft L."/>
            <person name="King K.C."/>
            <person name="Brockhurst M.A."/>
            <person name="Hypsa V."/>
            <person name="Novakova E."/>
            <person name="Darby A.C."/>
            <person name="Hurst G.D.D."/>
        </authorList>
    </citation>
    <scope>NUCLEOTIDE SEQUENCE</scope>
    <source>
        <strain evidence="10">ANv_CAN</strain>
    </source>
</reference>
<evidence type="ECO:0000256" key="6">
    <source>
        <dbReference type="ARBA" id="ARBA00025595"/>
    </source>
</evidence>
<dbReference type="InterPro" id="IPR016480">
    <property type="entry name" value="Glc_translocase_bactprenl-link"/>
</dbReference>
<comment type="similarity">
    <text evidence="7">Belongs to the gtrA family.</text>
</comment>
<evidence type="ECO:0000259" key="9">
    <source>
        <dbReference type="Pfam" id="PF04138"/>
    </source>
</evidence>
<evidence type="ECO:0000256" key="2">
    <source>
        <dbReference type="ARBA" id="ARBA00022448"/>
    </source>
</evidence>
<dbReference type="Pfam" id="PF04138">
    <property type="entry name" value="GtrA_DPMS_TM"/>
    <property type="match status" value="1"/>
</dbReference>
<dbReference type="RefSeq" id="WP_026823253.1">
    <property type="nucleotide sequence ID" value="NZ_CP038613.1"/>
</dbReference>
<evidence type="ECO:0000256" key="7">
    <source>
        <dbReference type="PIRNR" id="PIRNR006298"/>
    </source>
</evidence>
<dbReference type="InterPro" id="IPR007267">
    <property type="entry name" value="GtrA_DPMS_TM"/>
</dbReference>
<protein>
    <recommendedName>
        <fullName evidence="7">Bactoprenol-linked glucose translocase</fullName>
    </recommendedName>
</protein>